<protein>
    <recommendedName>
        <fullName evidence="7">GDSL esterase/lipase</fullName>
    </recommendedName>
</protein>
<comment type="caution">
    <text evidence="5">The sequence shown here is derived from an EMBL/GenBank/DDBJ whole genome shotgun (WGS) entry which is preliminary data.</text>
</comment>
<dbReference type="InterPro" id="IPR051058">
    <property type="entry name" value="GDSL_Est/Lipase"/>
</dbReference>
<dbReference type="OrthoDB" id="660417at2759"/>
<dbReference type="PANTHER" id="PTHR45648:SF46">
    <property type="entry name" value="OS06G0725100 PROTEIN"/>
    <property type="match status" value="1"/>
</dbReference>
<dbReference type="PANTHER" id="PTHR45648">
    <property type="entry name" value="GDSL LIPASE/ACYLHYDROLASE FAMILY PROTEIN (AFU_ORTHOLOGUE AFUA_4G14700)"/>
    <property type="match status" value="1"/>
</dbReference>
<reference evidence="5" key="1">
    <citation type="submission" date="2020-07" db="EMBL/GenBank/DDBJ databases">
        <title>Genome sequence and genetic diversity analysis of an under-domesticated orphan crop, white fonio (Digitaria exilis).</title>
        <authorList>
            <person name="Bennetzen J.L."/>
            <person name="Chen S."/>
            <person name="Ma X."/>
            <person name="Wang X."/>
            <person name="Yssel A.E.J."/>
            <person name="Chaluvadi S.R."/>
            <person name="Johnson M."/>
            <person name="Gangashetty P."/>
            <person name="Hamidou F."/>
            <person name="Sanogo M.D."/>
            <person name="Zwaenepoel A."/>
            <person name="Wallace J."/>
            <person name="Van De Peer Y."/>
            <person name="Van Deynze A."/>
        </authorList>
    </citation>
    <scope>NUCLEOTIDE SEQUENCE</scope>
    <source>
        <tissue evidence="5">Leaves</tissue>
    </source>
</reference>
<keyword evidence="4" id="KW-0472">Membrane</keyword>
<keyword evidence="4" id="KW-1133">Transmembrane helix</keyword>
<comment type="similarity">
    <text evidence="1">Belongs to the 'GDSL' lipolytic enzyme family.</text>
</comment>
<keyword evidence="3" id="KW-0442">Lipid degradation</keyword>
<evidence type="ECO:0000256" key="1">
    <source>
        <dbReference type="ARBA" id="ARBA00008668"/>
    </source>
</evidence>
<dbReference type="InterPro" id="IPR035669">
    <property type="entry name" value="SGNH_plant_lipase-like"/>
</dbReference>
<dbReference type="Gene3D" id="3.40.50.1110">
    <property type="entry name" value="SGNH hydrolase"/>
    <property type="match status" value="1"/>
</dbReference>
<evidence type="ECO:0000313" key="6">
    <source>
        <dbReference type="Proteomes" id="UP000636709"/>
    </source>
</evidence>
<dbReference type="Pfam" id="PF00657">
    <property type="entry name" value="Lipase_GDSL"/>
    <property type="match status" value="1"/>
</dbReference>
<dbReference type="InterPro" id="IPR001087">
    <property type="entry name" value="GDSL"/>
</dbReference>
<evidence type="ECO:0000256" key="4">
    <source>
        <dbReference type="SAM" id="Phobius"/>
    </source>
</evidence>
<evidence type="ECO:0000256" key="3">
    <source>
        <dbReference type="ARBA" id="ARBA00022963"/>
    </source>
</evidence>
<keyword evidence="6" id="KW-1185">Reference proteome</keyword>
<dbReference type="CDD" id="cd01837">
    <property type="entry name" value="SGNH_plant_lipase_like"/>
    <property type="match status" value="1"/>
</dbReference>
<dbReference type="AlphaFoldDB" id="A0A835B627"/>
<evidence type="ECO:0008006" key="7">
    <source>
        <dbReference type="Google" id="ProtNLM"/>
    </source>
</evidence>
<name>A0A835B627_9POAL</name>
<dbReference type="Proteomes" id="UP000636709">
    <property type="component" value="Unassembled WGS sequence"/>
</dbReference>
<evidence type="ECO:0000256" key="2">
    <source>
        <dbReference type="ARBA" id="ARBA00022801"/>
    </source>
</evidence>
<sequence length="394" mass="41254">MGCLNNVGVVTLLVMMASGMMCIQLLPVAVASNNAAAEVPAVYVLGDSTVDVGNNNYLPGDFPRADHPYYGVDFPGGGRPTGRWSNGYNLADFVARSVGFRRSPPAYLSLTRDSSKSRRRHIREGHGGVSYASAGSGILDSTNPGKYIPLSQQLRYFGATRAEMVATLGASAATELLSSSLFLISIGTNDIGVFVAAQRQPSSSSPTNTSAAGEIAAAYLSSLVSNYSAAITELYGMGARRLAIVNVGMIGCAPWARLQSPTGECAAAANELAAGFNAALLRLLVESSSSLRGLGYSVGDLYGLMQQATMASPSPPGLGLRNVDSACCGGGRLGAQRGCWPNSTTLCVDRRRYLFWDSSGHPTQRAAQIIASAFYDGPAQFTAPVNFKHLVRAA</sequence>
<keyword evidence="4" id="KW-0812">Transmembrane</keyword>
<dbReference type="EMBL" id="JACEFO010002059">
    <property type="protein sequence ID" value="KAF8686855.1"/>
    <property type="molecule type" value="Genomic_DNA"/>
</dbReference>
<accession>A0A835B627</accession>
<dbReference type="GO" id="GO:0016042">
    <property type="term" value="P:lipid catabolic process"/>
    <property type="evidence" value="ECO:0007669"/>
    <property type="project" value="UniProtKB-KW"/>
</dbReference>
<keyword evidence="2" id="KW-0378">Hydrolase</keyword>
<dbReference type="InterPro" id="IPR036514">
    <property type="entry name" value="SGNH_hydro_sf"/>
</dbReference>
<gene>
    <name evidence="5" type="ORF">HU200_043359</name>
</gene>
<organism evidence="5 6">
    <name type="scientific">Digitaria exilis</name>
    <dbReference type="NCBI Taxonomy" id="1010633"/>
    <lineage>
        <taxon>Eukaryota</taxon>
        <taxon>Viridiplantae</taxon>
        <taxon>Streptophyta</taxon>
        <taxon>Embryophyta</taxon>
        <taxon>Tracheophyta</taxon>
        <taxon>Spermatophyta</taxon>
        <taxon>Magnoliopsida</taxon>
        <taxon>Liliopsida</taxon>
        <taxon>Poales</taxon>
        <taxon>Poaceae</taxon>
        <taxon>PACMAD clade</taxon>
        <taxon>Panicoideae</taxon>
        <taxon>Panicodae</taxon>
        <taxon>Paniceae</taxon>
        <taxon>Anthephorinae</taxon>
        <taxon>Digitaria</taxon>
    </lineage>
</organism>
<dbReference type="SUPFAM" id="SSF52266">
    <property type="entry name" value="SGNH hydrolase"/>
    <property type="match status" value="1"/>
</dbReference>
<keyword evidence="3" id="KW-0443">Lipid metabolism</keyword>
<evidence type="ECO:0000313" key="5">
    <source>
        <dbReference type="EMBL" id="KAF8686855.1"/>
    </source>
</evidence>
<feature type="transmembrane region" description="Helical" evidence="4">
    <location>
        <begin position="7"/>
        <end position="26"/>
    </location>
</feature>
<dbReference type="GO" id="GO:0016788">
    <property type="term" value="F:hydrolase activity, acting on ester bonds"/>
    <property type="evidence" value="ECO:0007669"/>
    <property type="project" value="InterPro"/>
</dbReference>
<proteinExistence type="inferred from homology"/>